<dbReference type="InParanoid" id="W0RBY6"/>
<feature type="domain" description="SnoaL-like" evidence="1">
    <location>
        <begin position="7"/>
        <end position="120"/>
    </location>
</feature>
<evidence type="ECO:0000313" key="2">
    <source>
        <dbReference type="EMBL" id="AHG88614.1"/>
    </source>
</evidence>
<keyword evidence="3" id="KW-1185">Reference proteome</keyword>
<dbReference type="InterPro" id="IPR037401">
    <property type="entry name" value="SnoaL-like"/>
</dbReference>
<evidence type="ECO:0000259" key="1">
    <source>
        <dbReference type="Pfam" id="PF13474"/>
    </source>
</evidence>
<evidence type="ECO:0000313" key="3">
    <source>
        <dbReference type="Proteomes" id="UP000019151"/>
    </source>
</evidence>
<dbReference type="SUPFAM" id="SSF54427">
    <property type="entry name" value="NTF2-like"/>
    <property type="match status" value="1"/>
</dbReference>
<dbReference type="OrthoDB" id="9803476at2"/>
<dbReference type="NCBIfam" id="TIGR02246">
    <property type="entry name" value="SgcJ/EcaC family oxidoreductase"/>
    <property type="match status" value="1"/>
</dbReference>
<organism evidence="2 3">
    <name type="scientific">Gemmatirosa kalamazoonensis</name>
    <dbReference type="NCBI Taxonomy" id="861299"/>
    <lineage>
        <taxon>Bacteria</taxon>
        <taxon>Pseudomonadati</taxon>
        <taxon>Gemmatimonadota</taxon>
        <taxon>Gemmatimonadia</taxon>
        <taxon>Gemmatimonadales</taxon>
        <taxon>Gemmatimonadaceae</taxon>
        <taxon>Gemmatirosa</taxon>
    </lineage>
</organism>
<dbReference type="AlphaFoldDB" id="W0RBY6"/>
<dbReference type="InterPro" id="IPR011944">
    <property type="entry name" value="Steroid_delta5-4_isomerase"/>
</dbReference>
<protein>
    <recommendedName>
        <fullName evidence="1">SnoaL-like domain-containing protein</fullName>
    </recommendedName>
</protein>
<reference evidence="2 3" key="1">
    <citation type="journal article" date="2014" name="Genome Announc.">
        <title>Genome Sequence and Methylome of Soil Bacterium Gemmatirosa kalamazoonensis KBS708T, a Member of the Rarely Cultivated Gemmatimonadetes Phylum.</title>
        <authorList>
            <person name="Debruyn J.M."/>
            <person name="Radosevich M."/>
            <person name="Wommack K.E."/>
            <person name="Polson S.W."/>
            <person name="Hauser L.J."/>
            <person name="Fawaz M.N."/>
            <person name="Korlach J."/>
            <person name="Tsai Y.C."/>
        </authorList>
    </citation>
    <scope>NUCLEOTIDE SEQUENCE [LARGE SCALE GENOMIC DNA]</scope>
    <source>
        <strain evidence="2 3">KBS708</strain>
    </source>
</reference>
<dbReference type="RefSeq" id="WP_025410142.1">
    <property type="nucleotide sequence ID" value="NZ_CP007128.1"/>
</dbReference>
<dbReference type="HOGENOM" id="CLU_129336_1_0_0"/>
<dbReference type="eggNOG" id="COG4538">
    <property type="taxonomic scope" value="Bacteria"/>
</dbReference>
<dbReference type="Gene3D" id="3.10.450.50">
    <property type="match status" value="1"/>
</dbReference>
<dbReference type="KEGG" id="gba:J421_1077"/>
<accession>W0RBY6</accession>
<dbReference type="EMBL" id="CP007128">
    <property type="protein sequence ID" value="AHG88614.1"/>
    <property type="molecule type" value="Genomic_DNA"/>
</dbReference>
<dbReference type="STRING" id="861299.J421_1077"/>
<dbReference type="Proteomes" id="UP000019151">
    <property type="component" value="Chromosome"/>
</dbReference>
<gene>
    <name evidence="2" type="ORF">J421_1077</name>
</gene>
<dbReference type="Pfam" id="PF13474">
    <property type="entry name" value="SnoaL_3"/>
    <property type="match status" value="1"/>
</dbReference>
<name>W0RBY6_9BACT</name>
<proteinExistence type="predicted"/>
<dbReference type="InterPro" id="IPR032710">
    <property type="entry name" value="NTF2-like_dom_sf"/>
</dbReference>
<sequence length="153" mass="16345">MADDAIDLYTRLLDAWNRRDARAFGALFVDDGRSIGFDGSLMEGRAAITDTLAGIFADHPTATYVARVRAVTSIDAHTVLLHAVVGMVPRGGTALNPAVHAVQTVVITTRDGTPRLVQLQNTPAAYHGRPEASEALTRELDEVRRSGSIVVGP</sequence>